<dbReference type="Proteomes" id="UP001630127">
    <property type="component" value="Unassembled WGS sequence"/>
</dbReference>
<protein>
    <submittedName>
        <fullName evidence="3">Uncharacterized protein</fullName>
    </submittedName>
</protein>
<comment type="caution">
    <text evidence="3">The sequence shown here is derived from an EMBL/GenBank/DDBJ whole genome shotgun (WGS) entry which is preliminary data.</text>
</comment>
<name>A0ABD3AN42_9GENT</name>
<feature type="transmembrane region" description="Helical" evidence="2">
    <location>
        <begin position="29"/>
        <end position="47"/>
    </location>
</feature>
<dbReference type="PANTHER" id="PTHR34364:SF1">
    <property type="entry name" value="WAS_WASL-INTERACTING FAMILY PROTEIN"/>
    <property type="match status" value="1"/>
</dbReference>
<keyword evidence="4" id="KW-1185">Reference proteome</keyword>
<dbReference type="PANTHER" id="PTHR34364">
    <property type="entry name" value="WAS/WASL-INTERACTING FAMILY PROTEIN"/>
    <property type="match status" value="1"/>
</dbReference>
<feature type="region of interest" description="Disordered" evidence="1">
    <location>
        <begin position="57"/>
        <end position="97"/>
    </location>
</feature>
<reference evidence="3 4" key="1">
    <citation type="submission" date="2024-11" db="EMBL/GenBank/DDBJ databases">
        <title>A near-complete genome assembly of Cinchona calisaya.</title>
        <authorList>
            <person name="Lian D.C."/>
            <person name="Zhao X.W."/>
            <person name="Wei L."/>
        </authorList>
    </citation>
    <scope>NUCLEOTIDE SEQUENCE [LARGE SCALE GENOMIC DNA]</scope>
    <source>
        <tissue evidence="3">Nenye</tissue>
    </source>
</reference>
<dbReference type="EMBL" id="JBJUIK010000003">
    <property type="protein sequence ID" value="KAL3532610.1"/>
    <property type="molecule type" value="Genomic_DNA"/>
</dbReference>
<keyword evidence="2" id="KW-0472">Membrane</keyword>
<accession>A0ABD3AN42</accession>
<gene>
    <name evidence="3" type="ORF">ACH5RR_006131</name>
</gene>
<keyword evidence="2" id="KW-0812">Transmembrane</keyword>
<sequence>MEGQGPNNSPPSVVASELPSAVQIGRMKFLWRALLISNFALGAYLFVMPKKKQIREQTSNLQEVPPPPPGEIITPVHEEPIFLPPPPEPVKVQQEPVPEDQQRELFKWMLEEKRKVKPQSLKEKQRINEEKAILKQFIRKESIPSI</sequence>
<proteinExistence type="predicted"/>
<dbReference type="AlphaFoldDB" id="A0ABD3AN42"/>
<evidence type="ECO:0000313" key="4">
    <source>
        <dbReference type="Proteomes" id="UP001630127"/>
    </source>
</evidence>
<organism evidence="3 4">
    <name type="scientific">Cinchona calisaya</name>
    <dbReference type="NCBI Taxonomy" id="153742"/>
    <lineage>
        <taxon>Eukaryota</taxon>
        <taxon>Viridiplantae</taxon>
        <taxon>Streptophyta</taxon>
        <taxon>Embryophyta</taxon>
        <taxon>Tracheophyta</taxon>
        <taxon>Spermatophyta</taxon>
        <taxon>Magnoliopsida</taxon>
        <taxon>eudicotyledons</taxon>
        <taxon>Gunneridae</taxon>
        <taxon>Pentapetalae</taxon>
        <taxon>asterids</taxon>
        <taxon>lamiids</taxon>
        <taxon>Gentianales</taxon>
        <taxon>Rubiaceae</taxon>
        <taxon>Cinchonoideae</taxon>
        <taxon>Cinchoneae</taxon>
        <taxon>Cinchona</taxon>
    </lineage>
</organism>
<keyword evidence="2" id="KW-1133">Transmembrane helix</keyword>
<evidence type="ECO:0000313" key="3">
    <source>
        <dbReference type="EMBL" id="KAL3532610.1"/>
    </source>
</evidence>
<evidence type="ECO:0000256" key="1">
    <source>
        <dbReference type="SAM" id="MobiDB-lite"/>
    </source>
</evidence>
<evidence type="ECO:0000256" key="2">
    <source>
        <dbReference type="SAM" id="Phobius"/>
    </source>
</evidence>